<organism evidence="6 7">
    <name type="scientific">Boudabousia marimammalium</name>
    <dbReference type="NCBI Taxonomy" id="156892"/>
    <lineage>
        <taxon>Bacteria</taxon>
        <taxon>Bacillati</taxon>
        <taxon>Actinomycetota</taxon>
        <taxon>Actinomycetes</taxon>
        <taxon>Actinomycetales</taxon>
        <taxon>Actinomycetaceae</taxon>
        <taxon>Boudabousia</taxon>
    </lineage>
</organism>
<dbReference type="InterPro" id="IPR007561">
    <property type="entry name" value="Cell_div_SepF/SepF-rel"/>
</dbReference>
<sequence>MERMNLRAPEETEEYDDSYEGDYAYSDEYPYAEDSWEDSETAQVVPMPQHAPAADLSRIVTVRPSRYGDEDTLAIANSLKDGVPVIVHIGNLDERGQQSLLDFMSGIIYVLEGNMQHVTSMVYLLSPERVKIYNGEGKDLTSKRR</sequence>
<keyword evidence="3" id="KW-0131">Cell cycle</keyword>
<dbReference type="STRING" id="156892.BM477_04410"/>
<keyword evidence="1" id="KW-0132">Cell division</keyword>
<dbReference type="GO" id="GO:0000917">
    <property type="term" value="P:division septum assembly"/>
    <property type="evidence" value="ECO:0007669"/>
    <property type="project" value="UniProtKB-KW"/>
</dbReference>
<comment type="function">
    <text evidence="4">Cell division protein that is part of the divisome complex and is recruited early to the Z-ring. Probably stimulates Z-ring formation, perhaps through the cross-linking of FtsZ protofilaments. Its function overlaps with FtsA.</text>
</comment>
<dbReference type="Pfam" id="PF04472">
    <property type="entry name" value="SepF"/>
    <property type="match status" value="1"/>
</dbReference>
<dbReference type="Proteomes" id="UP000186465">
    <property type="component" value="Unassembled WGS sequence"/>
</dbReference>
<protein>
    <recommendedName>
        <fullName evidence="8">Cell division protein SepF</fullName>
    </recommendedName>
</protein>
<dbReference type="EMBL" id="MPDM01000004">
    <property type="protein sequence ID" value="OKL49375.1"/>
    <property type="molecule type" value="Genomic_DNA"/>
</dbReference>
<feature type="compositionally biased region" description="Acidic residues" evidence="5">
    <location>
        <begin position="11"/>
        <end position="20"/>
    </location>
</feature>
<dbReference type="PANTHER" id="PTHR35798:SF1">
    <property type="entry name" value="CELL DIVISION PROTEIN SEPF"/>
    <property type="match status" value="1"/>
</dbReference>
<feature type="compositionally biased region" description="Basic and acidic residues" evidence="5">
    <location>
        <begin position="1"/>
        <end position="10"/>
    </location>
</feature>
<keyword evidence="7" id="KW-1185">Reference proteome</keyword>
<evidence type="ECO:0000256" key="4">
    <source>
        <dbReference type="ARBA" id="ARBA00044936"/>
    </source>
</evidence>
<evidence type="ECO:0000313" key="6">
    <source>
        <dbReference type="EMBL" id="OKL49375.1"/>
    </source>
</evidence>
<gene>
    <name evidence="6" type="ORF">BM477_04410</name>
</gene>
<comment type="caution">
    <text evidence="6">The sequence shown here is derived from an EMBL/GenBank/DDBJ whole genome shotgun (WGS) entry which is preliminary data.</text>
</comment>
<dbReference type="Gene3D" id="3.30.110.150">
    <property type="entry name" value="SepF-like protein"/>
    <property type="match status" value="1"/>
</dbReference>
<evidence type="ECO:0008006" key="8">
    <source>
        <dbReference type="Google" id="ProtNLM"/>
    </source>
</evidence>
<keyword evidence="2" id="KW-0717">Septation</keyword>
<dbReference type="PANTHER" id="PTHR35798">
    <property type="entry name" value="CELL DIVISION PROTEIN SEPF"/>
    <property type="match status" value="1"/>
</dbReference>
<evidence type="ECO:0000256" key="1">
    <source>
        <dbReference type="ARBA" id="ARBA00022618"/>
    </source>
</evidence>
<evidence type="ECO:0000256" key="2">
    <source>
        <dbReference type="ARBA" id="ARBA00023210"/>
    </source>
</evidence>
<accession>A0A1Q5PPP6</accession>
<dbReference type="InterPro" id="IPR038594">
    <property type="entry name" value="SepF-like_sf"/>
</dbReference>
<feature type="region of interest" description="Disordered" evidence="5">
    <location>
        <begin position="1"/>
        <end position="22"/>
    </location>
</feature>
<evidence type="ECO:0000313" key="7">
    <source>
        <dbReference type="Proteomes" id="UP000186465"/>
    </source>
</evidence>
<dbReference type="AlphaFoldDB" id="A0A1Q5PPP6"/>
<dbReference type="InterPro" id="IPR023052">
    <property type="entry name" value="Cell_div_SepF"/>
</dbReference>
<evidence type="ECO:0000256" key="5">
    <source>
        <dbReference type="SAM" id="MobiDB-lite"/>
    </source>
</evidence>
<proteinExistence type="predicted"/>
<name>A0A1Q5PPP6_9ACTO</name>
<reference evidence="7" key="1">
    <citation type="submission" date="2016-11" db="EMBL/GenBank/DDBJ databases">
        <title>Actinomyces gypaetusis sp. nov. isolated from Gypaetus barbatus in Qinghai Tibet Plateau China.</title>
        <authorList>
            <person name="Meng X."/>
        </authorList>
    </citation>
    <scope>NUCLEOTIDE SEQUENCE [LARGE SCALE GENOMIC DNA]</scope>
    <source>
        <strain evidence="7">DSM 15383</strain>
    </source>
</reference>
<evidence type="ECO:0000256" key="3">
    <source>
        <dbReference type="ARBA" id="ARBA00023306"/>
    </source>
</evidence>